<evidence type="ECO:0000313" key="1">
    <source>
        <dbReference type="EMBL" id="KAI2391789.1"/>
    </source>
</evidence>
<dbReference type="EMBL" id="JALBCA010000010">
    <property type="protein sequence ID" value="KAI2391789.1"/>
    <property type="molecule type" value="Genomic_DNA"/>
</dbReference>
<name>A0ACB8V356_9EURO</name>
<sequence length="88" mass="9803">MAPKVRETVSTTTAEPNRDIGSSDQSEIGSDDALLESLGYKPVLHRTYTLLESFSTTFCKFSSNLMVHGYRQTVTDIYEKLPSILLAE</sequence>
<comment type="caution">
    <text evidence="1">The sequence shown here is derived from an EMBL/GenBank/DDBJ whole genome shotgun (WGS) entry which is preliminary data.</text>
</comment>
<accession>A0ACB8V356</accession>
<reference evidence="1" key="1">
    <citation type="journal article" date="2022" name="bioRxiv">
        <title>Population genetic analysis of Ophidiomyces ophidiicola, the causative agent of snake fungal disease, indicates recent introductions to the USA.</title>
        <authorList>
            <person name="Ladner J.T."/>
            <person name="Palmer J.M."/>
            <person name="Ettinger C.L."/>
            <person name="Stajich J.E."/>
            <person name="Farrell T.M."/>
            <person name="Glorioso B.M."/>
            <person name="Lawson B."/>
            <person name="Price S.J."/>
            <person name="Stengle A.G."/>
            <person name="Grear D.A."/>
            <person name="Lorch J.M."/>
        </authorList>
    </citation>
    <scope>NUCLEOTIDE SEQUENCE</scope>
    <source>
        <strain evidence="1">NWHC 24266-5</strain>
    </source>
</reference>
<proteinExistence type="predicted"/>
<protein>
    <submittedName>
        <fullName evidence="1">Uncharacterized protein</fullName>
    </submittedName>
</protein>
<organism evidence="1">
    <name type="scientific">Ophidiomyces ophidiicola</name>
    <dbReference type="NCBI Taxonomy" id="1387563"/>
    <lineage>
        <taxon>Eukaryota</taxon>
        <taxon>Fungi</taxon>
        <taxon>Dikarya</taxon>
        <taxon>Ascomycota</taxon>
        <taxon>Pezizomycotina</taxon>
        <taxon>Eurotiomycetes</taxon>
        <taxon>Eurotiomycetidae</taxon>
        <taxon>Onygenales</taxon>
        <taxon>Onygenaceae</taxon>
        <taxon>Ophidiomyces</taxon>
    </lineage>
</organism>
<gene>
    <name evidence="1" type="ORF">LOY88_001015</name>
</gene>